<keyword evidence="3" id="KW-1003">Cell membrane</keyword>
<evidence type="ECO:0000256" key="2">
    <source>
        <dbReference type="ARBA" id="ARBA00022448"/>
    </source>
</evidence>
<protein>
    <submittedName>
        <fullName evidence="9">Peptide ABC transporter permease</fullName>
    </submittedName>
</protein>
<evidence type="ECO:0000256" key="3">
    <source>
        <dbReference type="ARBA" id="ARBA00022475"/>
    </source>
</evidence>
<dbReference type="STRING" id="1123384.AJ81_10100"/>
<evidence type="ECO:0000256" key="6">
    <source>
        <dbReference type="ARBA" id="ARBA00023136"/>
    </source>
</evidence>
<comment type="similarity">
    <text evidence="7">Belongs to the binding-protein-dependent transport system permease family.</text>
</comment>
<comment type="subcellular location">
    <subcellularLocation>
        <location evidence="1 7">Cell membrane</location>
        <topology evidence="1 7">Multi-pass membrane protein</topology>
    </subcellularLocation>
</comment>
<dbReference type="GO" id="GO:0055085">
    <property type="term" value="P:transmembrane transport"/>
    <property type="evidence" value="ECO:0007669"/>
    <property type="project" value="InterPro"/>
</dbReference>
<dbReference type="OrthoDB" id="9773221at2"/>
<feature type="transmembrane region" description="Helical" evidence="7">
    <location>
        <begin position="203"/>
        <end position="221"/>
    </location>
</feature>
<organism evidence="9 10">
    <name type="scientific">Pseudothermotoga hypogea DSM 11164 = NBRC 106472</name>
    <dbReference type="NCBI Taxonomy" id="1123384"/>
    <lineage>
        <taxon>Bacteria</taxon>
        <taxon>Thermotogati</taxon>
        <taxon>Thermotogota</taxon>
        <taxon>Thermotogae</taxon>
        <taxon>Thermotogales</taxon>
        <taxon>Thermotogaceae</taxon>
        <taxon>Pseudothermotoga</taxon>
    </lineage>
</organism>
<reference evidence="9 10" key="1">
    <citation type="submission" date="2014-01" db="EMBL/GenBank/DDBJ databases">
        <title>Genome sequencing of Thermotog hypogea.</title>
        <authorList>
            <person name="Zhang X."/>
            <person name="Alvare G."/>
            <person name="Fristensky B."/>
            <person name="Chen L."/>
            <person name="Suen T."/>
            <person name="Chen Q."/>
            <person name="Ma K."/>
        </authorList>
    </citation>
    <scope>NUCLEOTIDE SEQUENCE [LARGE SCALE GENOMIC DNA]</scope>
    <source>
        <strain evidence="9 10">DSM 11164</strain>
    </source>
</reference>
<dbReference type="PATRIC" id="fig|1123384.7.peg.2026"/>
<evidence type="ECO:0000313" key="10">
    <source>
        <dbReference type="Proteomes" id="UP000077469"/>
    </source>
</evidence>
<dbReference type="PANTHER" id="PTHR43163">
    <property type="entry name" value="DIPEPTIDE TRANSPORT SYSTEM PERMEASE PROTEIN DPPB-RELATED"/>
    <property type="match status" value="1"/>
</dbReference>
<dbReference type="RefSeq" id="WP_031502629.1">
    <property type="nucleotide sequence ID" value="NC_022795.1"/>
</dbReference>
<dbReference type="InterPro" id="IPR000515">
    <property type="entry name" value="MetI-like"/>
</dbReference>
<feature type="transmembrane region" description="Helical" evidence="7">
    <location>
        <begin position="109"/>
        <end position="137"/>
    </location>
</feature>
<name>A0A0X1KTF5_9THEM</name>
<evidence type="ECO:0000256" key="1">
    <source>
        <dbReference type="ARBA" id="ARBA00004651"/>
    </source>
</evidence>
<feature type="transmembrane region" description="Helical" evidence="7">
    <location>
        <begin position="302"/>
        <end position="328"/>
    </location>
</feature>
<dbReference type="SUPFAM" id="SSF161098">
    <property type="entry name" value="MetI-like"/>
    <property type="match status" value="1"/>
</dbReference>
<evidence type="ECO:0000313" key="9">
    <source>
        <dbReference type="EMBL" id="AJC74472.1"/>
    </source>
</evidence>
<dbReference type="PANTHER" id="PTHR43163:SF6">
    <property type="entry name" value="DIPEPTIDE TRANSPORT SYSTEM PERMEASE PROTEIN DPPB-RELATED"/>
    <property type="match status" value="1"/>
</dbReference>
<dbReference type="InterPro" id="IPR045621">
    <property type="entry name" value="BPD_transp_1_N"/>
</dbReference>
<feature type="transmembrane region" description="Helical" evidence="7">
    <location>
        <begin position="158"/>
        <end position="176"/>
    </location>
</feature>
<dbReference type="KEGG" id="phy:AJ81_10100"/>
<keyword evidence="5 7" id="KW-1133">Transmembrane helix</keyword>
<proteinExistence type="inferred from homology"/>
<dbReference type="AlphaFoldDB" id="A0A0X1KTF5"/>
<keyword evidence="10" id="KW-1185">Reference proteome</keyword>
<dbReference type="EMBL" id="CP007141">
    <property type="protein sequence ID" value="AJC74472.1"/>
    <property type="molecule type" value="Genomic_DNA"/>
</dbReference>
<dbReference type="CDD" id="cd06261">
    <property type="entry name" value="TM_PBP2"/>
    <property type="match status" value="1"/>
</dbReference>
<dbReference type="InterPro" id="IPR035906">
    <property type="entry name" value="MetI-like_sf"/>
</dbReference>
<dbReference type="PROSITE" id="PS50928">
    <property type="entry name" value="ABC_TM1"/>
    <property type="match status" value="1"/>
</dbReference>
<evidence type="ECO:0000256" key="7">
    <source>
        <dbReference type="RuleBase" id="RU363032"/>
    </source>
</evidence>
<dbReference type="Pfam" id="PF19300">
    <property type="entry name" value="BPD_transp_1_N"/>
    <property type="match status" value="1"/>
</dbReference>
<dbReference type="PaxDb" id="1123384-AJ81_10100"/>
<keyword evidence="4 7" id="KW-0812">Transmembrane</keyword>
<dbReference type="Pfam" id="PF00528">
    <property type="entry name" value="BPD_transp_1"/>
    <property type="match status" value="1"/>
</dbReference>
<feature type="transmembrane region" description="Helical" evidence="7">
    <location>
        <begin position="14"/>
        <end position="35"/>
    </location>
</feature>
<dbReference type="Gene3D" id="1.10.3720.10">
    <property type="entry name" value="MetI-like"/>
    <property type="match status" value="1"/>
</dbReference>
<evidence type="ECO:0000256" key="4">
    <source>
        <dbReference type="ARBA" id="ARBA00022692"/>
    </source>
</evidence>
<dbReference type="GO" id="GO:0005886">
    <property type="term" value="C:plasma membrane"/>
    <property type="evidence" value="ECO:0007669"/>
    <property type="project" value="UniProtKB-SubCell"/>
</dbReference>
<sequence>MASKPLFKFLLRRFIFLLVTYIVATTIVFILPRAIPGNPLAQLLSNLSRLAQANPEAIRAAERTLMAEFGIDKPLLVQYVTFVFKALRGDLGTSISFYPRKVIDLVVPVIPWTLVLLLPATLVAWILGNTLGAMAAYRRNTWIDKGVLTTSLIVSQIPYYWLGMIFIFFFGVRLGWLPTQGAYSLGTIPNLSWGFFLDALKHYVMPFASIVISAMGGWAIGMRVMVVYELGSDYSLFSEYLGMKDKRIFKYAFRNSLLPQITGLALSLGGILGGALITEIVFNYPGTGFLLFKALTTLDYPMIQGIFVILIASIYLANFIVDFLYALIDPRIRLGQEE</sequence>
<evidence type="ECO:0000256" key="5">
    <source>
        <dbReference type="ARBA" id="ARBA00022989"/>
    </source>
</evidence>
<dbReference type="Proteomes" id="UP000077469">
    <property type="component" value="Chromosome"/>
</dbReference>
<feature type="domain" description="ABC transmembrane type-1" evidence="8">
    <location>
        <begin position="110"/>
        <end position="321"/>
    </location>
</feature>
<keyword evidence="2 7" id="KW-0813">Transport</keyword>
<evidence type="ECO:0000259" key="8">
    <source>
        <dbReference type="PROSITE" id="PS50928"/>
    </source>
</evidence>
<feature type="transmembrane region" description="Helical" evidence="7">
    <location>
        <begin position="257"/>
        <end position="282"/>
    </location>
</feature>
<gene>
    <name evidence="9" type="ORF">AJ81_10100</name>
</gene>
<accession>A0A0X1KTF5</accession>
<keyword evidence="6 7" id="KW-0472">Membrane</keyword>